<comment type="caution">
    <text evidence="3">The sequence shown here is derived from an EMBL/GenBank/DDBJ whole genome shotgun (WGS) entry which is preliminary data.</text>
</comment>
<feature type="transmembrane region" description="Helical" evidence="2">
    <location>
        <begin position="31"/>
        <end position="52"/>
    </location>
</feature>
<keyword evidence="4" id="KW-1185">Reference proteome</keyword>
<accession>A0A255DJS2</accession>
<keyword evidence="2" id="KW-0812">Transmembrane</keyword>
<gene>
    <name evidence="3" type="ORF">CG716_13615</name>
</gene>
<feature type="transmembrane region" description="Helical" evidence="2">
    <location>
        <begin position="64"/>
        <end position="89"/>
    </location>
</feature>
<dbReference type="OrthoDB" id="4773855at2"/>
<name>A0A255DJS2_9MYCO</name>
<feature type="compositionally biased region" description="Pro residues" evidence="1">
    <location>
        <begin position="181"/>
        <end position="192"/>
    </location>
</feature>
<evidence type="ECO:0000256" key="2">
    <source>
        <dbReference type="SAM" id="Phobius"/>
    </source>
</evidence>
<proteinExistence type="predicted"/>
<feature type="transmembrane region" description="Helical" evidence="2">
    <location>
        <begin position="137"/>
        <end position="161"/>
    </location>
</feature>
<keyword evidence="2" id="KW-0472">Membrane</keyword>
<dbReference type="Proteomes" id="UP000216063">
    <property type="component" value="Unassembled WGS sequence"/>
</dbReference>
<feature type="compositionally biased region" description="Polar residues" evidence="1">
    <location>
        <begin position="167"/>
        <end position="178"/>
    </location>
</feature>
<organism evidence="3 4">
    <name type="scientific">Mycolicibacterium sphagni</name>
    <dbReference type="NCBI Taxonomy" id="1786"/>
    <lineage>
        <taxon>Bacteria</taxon>
        <taxon>Bacillati</taxon>
        <taxon>Actinomycetota</taxon>
        <taxon>Actinomycetes</taxon>
        <taxon>Mycobacteriales</taxon>
        <taxon>Mycobacteriaceae</taxon>
        <taxon>Mycolicibacterium</taxon>
    </lineage>
</organism>
<dbReference type="EMBL" id="NOZR01000010">
    <property type="protein sequence ID" value="OYN78901.1"/>
    <property type="molecule type" value="Genomic_DNA"/>
</dbReference>
<evidence type="ECO:0000313" key="3">
    <source>
        <dbReference type="EMBL" id="OYN78901.1"/>
    </source>
</evidence>
<reference evidence="3 4" key="1">
    <citation type="submission" date="2017-07" db="EMBL/GenBank/DDBJ databases">
        <title>The new phylogeny of genus Mycobacterium.</title>
        <authorList>
            <person name="Tortoli E."/>
            <person name="Trovato A."/>
            <person name="Cirillo D.M."/>
        </authorList>
    </citation>
    <scope>NUCLEOTIDE SEQUENCE [LARGE SCALE GENOMIC DNA]</scope>
    <source>
        <strain evidence="3 4">ATCC 33027</strain>
    </source>
</reference>
<keyword evidence="2" id="KW-1133">Transmembrane helix</keyword>
<evidence type="ECO:0000313" key="4">
    <source>
        <dbReference type="Proteomes" id="UP000216063"/>
    </source>
</evidence>
<feature type="region of interest" description="Disordered" evidence="1">
    <location>
        <begin position="167"/>
        <end position="213"/>
    </location>
</feature>
<sequence length="213" mass="22138">MSDQGEQYASYVEAELKAELARRDSVNSRSAAALTGAAGIVTLVLAVFAVLVGKDFVLTGLAKALLVLALLALLVSAVCAVVAGFPWRIKLTSPSTLKMMVRDRWADTEVTARGVAAYANYQVIQSLRPGTSTKFQFLLASGICQIVAVAMLAACTITVVFTPRQEAQPTPAPTINVTVSAPPPPSGAPAPVGPGLTLHTPEVMAPTSVVPPK</sequence>
<evidence type="ECO:0000256" key="1">
    <source>
        <dbReference type="SAM" id="MobiDB-lite"/>
    </source>
</evidence>
<dbReference type="RefSeq" id="WP_094480366.1">
    <property type="nucleotide sequence ID" value="NZ_NOZR01000010.1"/>
</dbReference>
<protein>
    <submittedName>
        <fullName evidence="3">Uncharacterized protein</fullName>
    </submittedName>
</protein>
<dbReference type="AlphaFoldDB" id="A0A255DJS2"/>